<proteinExistence type="predicted"/>
<dbReference type="SUPFAM" id="SSF49401">
    <property type="entry name" value="Bacterial adhesins"/>
    <property type="match status" value="1"/>
</dbReference>
<dbReference type="PANTHER" id="PTHR33420">
    <property type="entry name" value="FIMBRIAL SUBUNIT ELFA-RELATED"/>
    <property type="match status" value="1"/>
</dbReference>
<dbReference type="PANTHER" id="PTHR33420:SF26">
    <property type="entry name" value="FIMBRIAL SUBUNIT"/>
    <property type="match status" value="1"/>
</dbReference>
<dbReference type="EMBL" id="CP133838">
    <property type="protein sequence ID" value="WMY75567.1"/>
    <property type="molecule type" value="Genomic_DNA"/>
</dbReference>
<sequence>MSFNKGLIALALSAMAFSSMSMAAETYGKSTGTVDFTGNIVNTPCAITTANQSLKVDMGNIRASDFAAGVGTADSHADRQFVIVLSDCTVLADPIKATVTFGGLRAKGDKALATGTGDDVSGQPTAQGVGIQIVDQASGTDLAMATASTAVPITNTEMQLFYGAHYVSVGDVKPGVANGHATFSVAYN</sequence>
<accession>A0ABY9SDS4</accession>
<evidence type="ECO:0000259" key="2">
    <source>
        <dbReference type="Pfam" id="PF00419"/>
    </source>
</evidence>
<evidence type="ECO:0000256" key="1">
    <source>
        <dbReference type="SAM" id="SignalP"/>
    </source>
</evidence>
<dbReference type="RefSeq" id="WP_309877982.1">
    <property type="nucleotide sequence ID" value="NZ_CP133838.1"/>
</dbReference>
<dbReference type="InterPro" id="IPR050263">
    <property type="entry name" value="Bact_Fimbrial_Adh_Pro"/>
</dbReference>
<dbReference type="Pfam" id="PF00419">
    <property type="entry name" value="Fimbrial"/>
    <property type="match status" value="1"/>
</dbReference>
<evidence type="ECO:0000313" key="3">
    <source>
        <dbReference type="EMBL" id="WMY75567.1"/>
    </source>
</evidence>
<dbReference type="InterPro" id="IPR000259">
    <property type="entry name" value="Adhesion_dom_fimbrial"/>
</dbReference>
<evidence type="ECO:0000313" key="4">
    <source>
        <dbReference type="Proteomes" id="UP001246690"/>
    </source>
</evidence>
<protein>
    <submittedName>
        <fullName evidence="3">Fimbrial protein</fullName>
    </submittedName>
</protein>
<keyword evidence="1" id="KW-0732">Signal</keyword>
<dbReference type="Gene3D" id="2.60.40.1090">
    <property type="entry name" value="Fimbrial-type adhesion domain"/>
    <property type="match status" value="1"/>
</dbReference>
<organism evidence="3 4">
    <name type="scientific">Buttiauxella selenatireducens</name>
    <dbReference type="NCBI Taxonomy" id="3073902"/>
    <lineage>
        <taxon>Bacteria</taxon>
        <taxon>Pseudomonadati</taxon>
        <taxon>Pseudomonadota</taxon>
        <taxon>Gammaproteobacteria</taxon>
        <taxon>Enterobacterales</taxon>
        <taxon>Enterobacteriaceae</taxon>
        <taxon>Buttiauxella</taxon>
    </lineage>
</organism>
<gene>
    <name evidence="3" type="ORF">RHD99_06340</name>
</gene>
<keyword evidence="4" id="KW-1185">Reference proteome</keyword>
<dbReference type="InterPro" id="IPR008966">
    <property type="entry name" value="Adhesion_dom_sf"/>
</dbReference>
<reference evidence="3 4" key="1">
    <citation type="submission" date="2023-09" db="EMBL/GenBank/DDBJ databases">
        <title>Buttiauxella selenatireducens sp. nov., isolated from the rhizosphere of Cardamine hupingshanesis.</title>
        <authorList>
            <person name="Zhang S."/>
            <person name="Xu Z."/>
            <person name="Wang H."/>
            <person name="Guo Y."/>
        </authorList>
    </citation>
    <scope>NUCLEOTIDE SEQUENCE [LARGE SCALE GENOMIC DNA]</scope>
    <source>
        <strain evidence="3 4">R73</strain>
    </source>
</reference>
<feature type="signal peptide" evidence="1">
    <location>
        <begin position="1"/>
        <end position="23"/>
    </location>
</feature>
<name>A0ABY9SDS4_9ENTR</name>
<dbReference type="Proteomes" id="UP001246690">
    <property type="component" value="Chromosome"/>
</dbReference>
<feature type="chain" id="PRO_5046212560" evidence="1">
    <location>
        <begin position="24"/>
        <end position="188"/>
    </location>
</feature>
<feature type="domain" description="Fimbrial-type adhesion" evidence="2">
    <location>
        <begin position="35"/>
        <end position="187"/>
    </location>
</feature>
<dbReference type="InterPro" id="IPR036937">
    <property type="entry name" value="Adhesion_dom_fimbrial_sf"/>
</dbReference>